<organism evidence="3 4">
    <name type="scientific">Ramalina farinacea</name>
    <dbReference type="NCBI Taxonomy" id="258253"/>
    <lineage>
        <taxon>Eukaryota</taxon>
        <taxon>Fungi</taxon>
        <taxon>Dikarya</taxon>
        <taxon>Ascomycota</taxon>
        <taxon>Pezizomycotina</taxon>
        <taxon>Lecanoromycetes</taxon>
        <taxon>OSLEUM clade</taxon>
        <taxon>Lecanoromycetidae</taxon>
        <taxon>Lecanorales</taxon>
        <taxon>Lecanorineae</taxon>
        <taxon>Ramalinaceae</taxon>
        <taxon>Ramalina</taxon>
    </lineage>
</organism>
<dbReference type="Pfam" id="PF00702">
    <property type="entry name" value="Hydrolase"/>
    <property type="match status" value="1"/>
</dbReference>
<dbReference type="SUPFAM" id="SSF56784">
    <property type="entry name" value="HAD-like"/>
    <property type="match status" value="1"/>
</dbReference>
<dbReference type="GO" id="GO:0019120">
    <property type="term" value="F:hydrolase activity, acting on acid halide bonds, in C-halide compounds"/>
    <property type="evidence" value="ECO:0007669"/>
    <property type="project" value="InterPro"/>
</dbReference>
<evidence type="ECO:0008006" key="5">
    <source>
        <dbReference type="Google" id="ProtNLM"/>
    </source>
</evidence>
<evidence type="ECO:0000313" key="3">
    <source>
        <dbReference type="EMBL" id="MDI1484912.1"/>
    </source>
</evidence>
<dbReference type="EMBL" id="JAPUFD010000001">
    <property type="protein sequence ID" value="MDI1484912.1"/>
    <property type="molecule type" value="Genomic_DNA"/>
</dbReference>
<dbReference type="Proteomes" id="UP001161017">
    <property type="component" value="Unassembled WGS sequence"/>
</dbReference>
<feature type="compositionally biased region" description="Polar residues" evidence="2">
    <location>
        <begin position="352"/>
        <end position="373"/>
    </location>
</feature>
<dbReference type="InterPro" id="IPR006328">
    <property type="entry name" value="2-HAD"/>
</dbReference>
<gene>
    <name evidence="3" type="ORF">OHK93_000046</name>
</gene>
<feature type="compositionally biased region" description="Basic and acidic residues" evidence="2">
    <location>
        <begin position="563"/>
        <end position="575"/>
    </location>
</feature>
<evidence type="ECO:0000256" key="2">
    <source>
        <dbReference type="SAM" id="MobiDB-lite"/>
    </source>
</evidence>
<feature type="compositionally biased region" description="Acidic residues" evidence="2">
    <location>
        <begin position="426"/>
        <end position="437"/>
    </location>
</feature>
<feature type="region of interest" description="Disordered" evidence="2">
    <location>
        <begin position="557"/>
        <end position="590"/>
    </location>
</feature>
<feature type="region of interest" description="Disordered" evidence="2">
    <location>
        <begin position="347"/>
        <end position="535"/>
    </location>
</feature>
<feature type="compositionally biased region" description="Low complexity" evidence="2">
    <location>
        <begin position="448"/>
        <end position="468"/>
    </location>
</feature>
<dbReference type="AlphaFoldDB" id="A0AA43QFV3"/>
<accession>A0AA43QFV3</accession>
<keyword evidence="1" id="KW-0378">Hydrolase</keyword>
<proteinExistence type="predicted"/>
<sequence>MASSDKTVIAFDLYGTLLSTESIAKTLSDLVGADKADSIAASWRRYQLEYTWRLNSMSPTSFPMPQENGTLTLRSLVHALNEQSVTISTASQEDLVGVQYSRLSTFPDVPPALEALSTDSAIHAVVFSNGDNNQLKNTFINSHDLAKYRDAFQGIVSVEEVQRFKPDPEVYLHLARKVGKQTDTQSMGSMWLVSGNPFDVVGAKAVGMKAAWVDRAGKGWVDELMMPNEEMKPDLIVKGLGEVVQGGISNLYTSFATDVIKSHVENNTINAVSRASIERELITQLDRATDLNVDYKIAWYHAILETPLFDSLWYSLSIRHSLPPSATERYTVEASYYEYEVLTKPLTKPRSTKSAAGTKGRSSTSREGPSTSKAPRKPNKAMRYIPSSPAVSGPPPRSSQIPPNERDPSFADASSSSSAVSSSSSSDEDEDGVDEEAAALGRSLYEHAIASTSPPATNTTSAPPTQTSKVIGGAGRLGVGVKTRTPTPSTVAKKAKPAEKVEEPGDGAYIAPAVATNGRGGARKGIDRKAGAKGTKMIRGKGVKFDKGKVVKFAGLDGLNDMGEGKENVEADGRGKRMRVPTEKVMLAMQ</sequence>
<dbReference type="Gene3D" id="1.10.150.240">
    <property type="entry name" value="Putative phosphatase, domain 2"/>
    <property type="match status" value="1"/>
</dbReference>
<name>A0AA43QFV3_9LECA</name>
<evidence type="ECO:0000256" key="1">
    <source>
        <dbReference type="ARBA" id="ARBA00022801"/>
    </source>
</evidence>
<dbReference type="PANTHER" id="PTHR43316:SF3">
    <property type="entry name" value="HALOACID DEHALOGENASE, TYPE II (AFU_ORTHOLOGUE AFUA_2G07750)-RELATED"/>
    <property type="match status" value="1"/>
</dbReference>
<reference evidence="3" key="1">
    <citation type="journal article" date="2023" name="Genome Biol. Evol.">
        <title>First Whole Genome Sequence and Flow Cytometry Genome Size Data for the Lichen-Forming Fungus Ramalina farinacea (Ascomycota).</title>
        <authorList>
            <person name="Llewellyn T."/>
            <person name="Mian S."/>
            <person name="Hill R."/>
            <person name="Leitch I.J."/>
            <person name="Gaya E."/>
        </authorList>
    </citation>
    <scope>NUCLEOTIDE SEQUENCE</scope>
    <source>
        <strain evidence="3">LIQ254RAFAR</strain>
    </source>
</reference>
<dbReference type="SFLD" id="SFLDG01129">
    <property type="entry name" value="C1.5:_HAD__Beta-PGM__Phosphata"/>
    <property type="match status" value="1"/>
</dbReference>
<evidence type="ECO:0000313" key="4">
    <source>
        <dbReference type="Proteomes" id="UP001161017"/>
    </source>
</evidence>
<keyword evidence="4" id="KW-1185">Reference proteome</keyword>
<dbReference type="NCBIfam" id="TIGR01428">
    <property type="entry name" value="HAD_type_II"/>
    <property type="match status" value="1"/>
</dbReference>
<comment type="caution">
    <text evidence="3">The sequence shown here is derived from an EMBL/GenBank/DDBJ whole genome shotgun (WGS) entry which is preliminary data.</text>
</comment>
<dbReference type="InterPro" id="IPR023214">
    <property type="entry name" value="HAD_sf"/>
</dbReference>
<dbReference type="InterPro" id="IPR051540">
    <property type="entry name" value="S-2-haloacid_dehalogenase"/>
</dbReference>
<dbReference type="SFLD" id="SFLDS00003">
    <property type="entry name" value="Haloacid_Dehalogenase"/>
    <property type="match status" value="1"/>
</dbReference>
<feature type="compositionally biased region" description="Low complexity" evidence="2">
    <location>
        <begin position="411"/>
        <end position="425"/>
    </location>
</feature>
<dbReference type="PANTHER" id="PTHR43316">
    <property type="entry name" value="HYDROLASE, HALOACID DELAHOGENASE-RELATED"/>
    <property type="match status" value="1"/>
</dbReference>
<dbReference type="InterPro" id="IPR036412">
    <property type="entry name" value="HAD-like_sf"/>
</dbReference>
<dbReference type="InterPro" id="IPR023198">
    <property type="entry name" value="PGP-like_dom2"/>
</dbReference>
<dbReference type="Gene3D" id="3.40.50.1000">
    <property type="entry name" value="HAD superfamily/HAD-like"/>
    <property type="match status" value="1"/>
</dbReference>
<protein>
    <recommendedName>
        <fullName evidence="5">Haloacid dehalogenase</fullName>
    </recommendedName>
</protein>